<dbReference type="PANTHER" id="PTHR10974:SF75">
    <property type="entry name" value="SULFATASE DOMAIN-CONTAINING PROTEIN"/>
    <property type="match status" value="1"/>
</dbReference>
<feature type="transmembrane region" description="Helical" evidence="1">
    <location>
        <begin position="21"/>
        <end position="39"/>
    </location>
</feature>
<keyword evidence="1" id="KW-0472">Membrane</keyword>
<comment type="caution">
    <text evidence="2">The sequence shown here is derived from an EMBL/GenBank/DDBJ whole genome shotgun (WGS) entry which is preliminary data.</text>
</comment>
<dbReference type="Pfam" id="PF02995">
    <property type="entry name" value="DUF229"/>
    <property type="match status" value="1"/>
</dbReference>
<evidence type="ECO:0000313" key="2">
    <source>
        <dbReference type="EMBL" id="KAK5965365.1"/>
    </source>
</evidence>
<evidence type="ECO:0000313" key="3">
    <source>
        <dbReference type="Proteomes" id="UP001331761"/>
    </source>
</evidence>
<dbReference type="SUPFAM" id="SSF53649">
    <property type="entry name" value="Alkaline phosphatase-like"/>
    <property type="match status" value="1"/>
</dbReference>
<name>A0AAN8FAD6_TRICO</name>
<organism evidence="2 3">
    <name type="scientific">Trichostrongylus colubriformis</name>
    <name type="common">Black scour worm</name>
    <dbReference type="NCBI Taxonomy" id="6319"/>
    <lineage>
        <taxon>Eukaryota</taxon>
        <taxon>Metazoa</taxon>
        <taxon>Ecdysozoa</taxon>
        <taxon>Nematoda</taxon>
        <taxon>Chromadorea</taxon>
        <taxon>Rhabditida</taxon>
        <taxon>Rhabditina</taxon>
        <taxon>Rhabditomorpha</taxon>
        <taxon>Strongyloidea</taxon>
        <taxon>Trichostrongylidae</taxon>
        <taxon>Trichostrongylus</taxon>
    </lineage>
</organism>
<protein>
    <submittedName>
        <fullName evidence="2">Uncharacterized protein</fullName>
    </submittedName>
</protein>
<dbReference type="CDD" id="cd16021">
    <property type="entry name" value="ALP_like"/>
    <property type="match status" value="1"/>
</dbReference>
<sequence length="680" mass="77853">MHGSETSVTHCGIQNVIQMTGLWFCYGLLIIGLLYYVSYDVFLGEMNSSVKVENNRTADTTTEYNAVSTTSRLTFTRRWSTRAEIPNKVNRATDIFDYCPFEPPDPWHKSIIKYMDDKYGYLKNCTPDSNLSPVTDLMKGRVTLKKGKEAFACQGRCINYAGDNQYDLGNWKSIKDEVFKCDFVETECKSGKTTKRYIHMQIAEQKSSTNSQLNRQQNPDVVIMVIDSVASTQLIRGLPRTVNFLLHGMEAIEFRKFNKVGSNSRPNAFAALIGKTTEPVPRKPMNLPTIPADLSYEQYCKSYLDNETYIPLMYKKKGYKMFGAEDYVTSILNYPNCLGTKTRQFEHSFRPFHTRLNKDSELERIHLGGSCRLVHDNMLEYLEHYVNAYKDSPKFSLTWFVDLAHDDTKLIYRSDYELYNFYLKNREALNNSFIFFFGDHGPRFGSEAYTKFGNSEANNPFLYVVLPKHLRHTEVHEQILANSKELVTHHDLHSTLEDILYNQPSAAFSDLSFKRFDSDPRGSSLLRKFESGVARTCKTLPIPFQYCICQYKKTNVTDGKLVEALGSFAAKKLAAILESEKVASSCEKITLSNVIEALEFVLPHKNATQFEVSLYEVTFNVSAPALGVFKIPIRRESRGKFELAGEQFDRLDKYGKHGDCMKKDILRPLCTCKIRSTSKP</sequence>
<dbReference type="EMBL" id="WIXE01024698">
    <property type="protein sequence ID" value="KAK5965365.1"/>
    <property type="molecule type" value="Genomic_DNA"/>
</dbReference>
<dbReference type="Proteomes" id="UP001331761">
    <property type="component" value="Unassembled WGS sequence"/>
</dbReference>
<proteinExistence type="predicted"/>
<keyword evidence="3" id="KW-1185">Reference proteome</keyword>
<reference evidence="2 3" key="1">
    <citation type="submission" date="2019-10" db="EMBL/GenBank/DDBJ databases">
        <title>Assembly and Annotation for the nematode Trichostrongylus colubriformis.</title>
        <authorList>
            <person name="Martin J."/>
        </authorList>
    </citation>
    <scope>NUCLEOTIDE SEQUENCE [LARGE SCALE GENOMIC DNA]</scope>
    <source>
        <strain evidence="2">G859</strain>
        <tissue evidence="2">Whole worm</tissue>
    </source>
</reference>
<accession>A0AAN8FAD6</accession>
<dbReference type="GO" id="GO:0005615">
    <property type="term" value="C:extracellular space"/>
    <property type="evidence" value="ECO:0007669"/>
    <property type="project" value="TreeGrafter"/>
</dbReference>
<keyword evidence="1" id="KW-0812">Transmembrane</keyword>
<dbReference type="InterPro" id="IPR017850">
    <property type="entry name" value="Alkaline_phosphatase_core_sf"/>
</dbReference>
<dbReference type="AlphaFoldDB" id="A0AAN8FAD6"/>
<dbReference type="InterPro" id="IPR004245">
    <property type="entry name" value="DUF229"/>
</dbReference>
<dbReference type="PANTHER" id="PTHR10974">
    <property type="entry name" value="FI08016P-RELATED"/>
    <property type="match status" value="1"/>
</dbReference>
<keyword evidence="1" id="KW-1133">Transmembrane helix</keyword>
<evidence type="ECO:0000256" key="1">
    <source>
        <dbReference type="SAM" id="Phobius"/>
    </source>
</evidence>
<gene>
    <name evidence="2" type="ORF">GCK32_003376</name>
</gene>
<dbReference type="Gene3D" id="3.40.720.10">
    <property type="entry name" value="Alkaline Phosphatase, subunit A"/>
    <property type="match status" value="1"/>
</dbReference>